<dbReference type="InterPro" id="IPR003226">
    <property type="entry name" value="MYG1_exonuclease"/>
</dbReference>
<evidence type="ECO:0000256" key="1">
    <source>
        <dbReference type="ARBA" id="ARBA00010105"/>
    </source>
</evidence>
<proteinExistence type="inferred from homology"/>
<evidence type="ECO:0008006" key="4">
    <source>
        <dbReference type="Google" id="ProtNLM"/>
    </source>
</evidence>
<accession>A0AAV7FQJ6</accession>
<gene>
    <name evidence="2" type="ORF">IEQ34_025529</name>
</gene>
<dbReference type="Pfam" id="PF03690">
    <property type="entry name" value="MYG1_exonuc"/>
    <property type="match status" value="1"/>
</dbReference>
<dbReference type="PANTHER" id="PTHR11215">
    <property type="entry name" value="METAL DEPENDENT HYDROLASE - RELATED"/>
    <property type="match status" value="1"/>
</dbReference>
<dbReference type="EMBL" id="JAGFBR010000404">
    <property type="protein sequence ID" value="KAH0444939.1"/>
    <property type="molecule type" value="Genomic_DNA"/>
</dbReference>
<dbReference type="AlphaFoldDB" id="A0AAV7FQJ6"/>
<comment type="caution">
    <text evidence="2">The sequence shown here is derived from an EMBL/GenBank/DDBJ whole genome shotgun (WGS) entry which is preliminary data.</text>
</comment>
<organism evidence="2 3">
    <name type="scientific">Dendrobium chrysotoxum</name>
    <name type="common">Orchid</name>
    <dbReference type="NCBI Taxonomy" id="161865"/>
    <lineage>
        <taxon>Eukaryota</taxon>
        <taxon>Viridiplantae</taxon>
        <taxon>Streptophyta</taxon>
        <taxon>Embryophyta</taxon>
        <taxon>Tracheophyta</taxon>
        <taxon>Spermatophyta</taxon>
        <taxon>Magnoliopsida</taxon>
        <taxon>Liliopsida</taxon>
        <taxon>Asparagales</taxon>
        <taxon>Orchidaceae</taxon>
        <taxon>Epidendroideae</taxon>
        <taxon>Malaxideae</taxon>
        <taxon>Dendrobiinae</taxon>
        <taxon>Dendrobium</taxon>
    </lineage>
</organism>
<protein>
    <recommendedName>
        <fullName evidence="4">Metal-dependent protein hydrolase</fullName>
    </recommendedName>
</protein>
<evidence type="ECO:0000313" key="3">
    <source>
        <dbReference type="Proteomes" id="UP000775213"/>
    </source>
</evidence>
<sequence>MKIGYKKSLAASFRLLSSQRMTSEPAAKRPRAVKLIATHSGTFHADEALSVHLLRSLDEYKNAVLLLLSNYKVGGVYDPATHRYDHHQRGFTEVYDASHRTKLSSAGLVYKHFAASIIATRLGTSTDDPRVPILVAKLYDDFVEATSGDVVARYKSRTDLSSRVAKLNPSWDEPSNDKEHLFELEKTLQISEAEKPLYIVYPDESGKWRIQAVPKSPESFESRKALPEPWRGLRDEELSNKTGIPGCIFIHASGFIGGA</sequence>
<reference evidence="2 3" key="1">
    <citation type="journal article" date="2021" name="Hortic Res">
        <title>Chromosome-scale assembly of the Dendrobium chrysotoxum genome enhances the understanding of orchid evolution.</title>
        <authorList>
            <person name="Zhang Y."/>
            <person name="Zhang G.Q."/>
            <person name="Zhang D."/>
            <person name="Liu X.D."/>
            <person name="Xu X.Y."/>
            <person name="Sun W.H."/>
            <person name="Yu X."/>
            <person name="Zhu X."/>
            <person name="Wang Z.W."/>
            <person name="Zhao X."/>
            <person name="Zhong W.Y."/>
            <person name="Chen H."/>
            <person name="Yin W.L."/>
            <person name="Huang T."/>
            <person name="Niu S.C."/>
            <person name="Liu Z.J."/>
        </authorList>
    </citation>
    <scope>NUCLEOTIDE SEQUENCE [LARGE SCALE GENOMIC DNA]</scope>
    <source>
        <strain evidence="2">Lindl</strain>
    </source>
</reference>
<keyword evidence="3" id="KW-1185">Reference proteome</keyword>
<dbReference type="Proteomes" id="UP000775213">
    <property type="component" value="Unassembled WGS sequence"/>
</dbReference>
<dbReference type="GO" id="GO:0005737">
    <property type="term" value="C:cytoplasm"/>
    <property type="evidence" value="ECO:0007669"/>
    <property type="project" value="TreeGrafter"/>
</dbReference>
<dbReference type="PANTHER" id="PTHR11215:SF1">
    <property type="entry name" value="MYG1 EXONUCLEASE"/>
    <property type="match status" value="1"/>
</dbReference>
<dbReference type="GO" id="GO:0005634">
    <property type="term" value="C:nucleus"/>
    <property type="evidence" value="ECO:0007669"/>
    <property type="project" value="TreeGrafter"/>
</dbReference>
<comment type="similarity">
    <text evidence="1">Belongs to the MYG1 family.</text>
</comment>
<name>A0AAV7FQJ6_DENCH</name>
<evidence type="ECO:0000313" key="2">
    <source>
        <dbReference type="EMBL" id="KAH0444939.1"/>
    </source>
</evidence>